<protein>
    <submittedName>
        <fullName evidence="1">Uncharacterized protein</fullName>
    </submittedName>
</protein>
<reference evidence="1 2" key="1">
    <citation type="submission" date="2020-08" db="EMBL/GenBank/DDBJ databases">
        <title>Genomic Encyclopedia of Type Strains, Phase IV (KMG-IV): sequencing the most valuable type-strain genomes for metagenomic binning, comparative biology and taxonomic classification.</title>
        <authorList>
            <person name="Goeker M."/>
        </authorList>
    </citation>
    <scope>NUCLEOTIDE SEQUENCE [LARGE SCALE GENOMIC DNA]</scope>
    <source>
        <strain evidence="1 2">DSM 17454</strain>
    </source>
</reference>
<dbReference type="EMBL" id="JACHGI010000004">
    <property type="protein sequence ID" value="MBB6466783.1"/>
    <property type="molecule type" value="Genomic_DNA"/>
</dbReference>
<sequence>MPAAMASEPTSPEIAMSCANLDNELVDQFASAREYGWQQCQDEPSGSPIQGLKGFWISSSVRTMRGFILALTSLTALTTSARADGSAYVMCMRQNAQYYGAYCFPLDAIVEAVIGVCRPKAKEFLYENPNLSSGEKAVLTEKFIDTMRSSTYREILDFRIEQKIDCGQYNNALGPEGVKGIAK</sequence>
<gene>
    <name evidence="1" type="ORF">HNQ96_002659</name>
</gene>
<evidence type="ECO:0000313" key="2">
    <source>
        <dbReference type="Proteomes" id="UP000532373"/>
    </source>
</evidence>
<proteinExistence type="predicted"/>
<dbReference type="AlphaFoldDB" id="A0A8E1WEY9"/>
<comment type="caution">
    <text evidence="1">The sequence shown here is derived from an EMBL/GenBank/DDBJ whole genome shotgun (WGS) entry which is preliminary data.</text>
</comment>
<name>A0A8E1WEY9_9HYPH</name>
<evidence type="ECO:0000313" key="1">
    <source>
        <dbReference type="EMBL" id="MBB6466783.1"/>
    </source>
</evidence>
<dbReference type="RefSeq" id="WP_184769214.1">
    <property type="nucleotide sequence ID" value="NZ_JACHGI010000004.1"/>
</dbReference>
<organism evidence="1 2">
    <name type="scientific">Aminobacter carboxidus</name>
    <dbReference type="NCBI Taxonomy" id="376165"/>
    <lineage>
        <taxon>Bacteria</taxon>
        <taxon>Pseudomonadati</taxon>
        <taxon>Pseudomonadota</taxon>
        <taxon>Alphaproteobacteria</taxon>
        <taxon>Hyphomicrobiales</taxon>
        <taxon>Phyllobacteriaceae</taxon>
        <taxon>Aminobacter</taxon>
    </lineage>
</organism>
<accession>A0A8E1WEY9</accession>
<dbReference type="Proteomes" id="UP000532373">
    <property type="component" value="Unassembled WGS sequence"/>
</dbReference>